<dbReference type="InterPro" id="IPR001254">
    <property type="entry name" value="Trypsin_dom"/>
</dbReference>
<evidence type="ECO:0000313" key="4">
    <source>
        <dbReference type="Proteomes" id="UP000472271"/>
    </source>
</evidence>
<keyword evidence="1" id="KW-1015">Disulfide bond</keyword>
<evidence type="ECO:0000313" key="3">
    <source>
        <dbReference type="Ensembl" id="ENSSORP00005047364.1"/>
    </source>
</evidence>
<evidence type="ECO:0000259" key="2">
    <source>
        <dbReference type="Pfam" id="PF00089"/>
    </source>
</evidence>
<dbReference type="PANTHER" id="PTHR24252">
    <property type="entry name" value="ACROSIN-RELATED"/>
    <property type="match status" value="1"/>
</dbReference>
<reference evidence="3" key="2">
    <citation type="submission" date="2025-08" db="UniProtKB">
        <authorList>
            <consortium name="Ensembl"/>
        </authorList>
    </citation>
    <scope>IDENTIFICATION</scope>
</reference>
<reference evidence="3" key="1">
    <citation type="submission" date="2019-06" db="EMBL/GenBank/DDBJ databases">
        <authorList>
            <consortium name="Wellcome Sanger Institute Data Sharing"/>
        </authorList>
    </citation>
    <scope>NUCLEOTIDE SEQUENCE [LARGE SCALE GENOMIC DNA]</scope>
</reference>
<dbReference type="GO" id="GO:0006508">
    <property type="term" value="P:proteolysis"/>
    <property type="evidence" value="ECO:0007669"/>
    <property type="project" value="InterPro"/>
</dbReference>
<name>A0A673C281_9TELE</name>
<dbReference type="Proteomes" id="UP000472271">
    <property type="component" value="Chromosome 18"/>
</dbReference>
<dbReference type="InterPro" id="IPR043504">
    <property type="entry name" value="Peptidase_S1_PA_chymotrypsin"/>
</dbReference>
<protein>
    <recommendedName>
        <fullName evidence="2">Peptidase S1 domain-containing protein</fullName>
    </recommendedName>
</protein>
<dbReference type="SUPFAM" id="SSF50494">
    <property type="entry name" value="Trypsin-like serine proteases"/>
    <property type="match status" value="1"/>
</dbReference>
<dbReference type="Gene3D" id="2.40.10.10">
    <property type="entry name" value="Trypsin-like serine proteases"/>
    <property type="match status" value="1"/>
</dbReference>
<sequence length="127" mass="13993">PHPKAWLTDTFKSSKPDIQAQNETVVFFIVQFSFLLLFFSDCGVVPIGTSAPGGDSNAPGNWPWLVSISNGSQHLCSGSLISREWVLTSAHCIGPPWPPHPQSPPKFNHLFLVPVSTFPEIFIQIRP</sequence>
<dbReference type="InterPro" id="IPR009003">
    <property type="entry name" value="Peptidase_S1_PA"/>
</dbReference>
<organism evidence="3 4">
    <name type="scientific">Sphaeramia orbicularis</name>
    <name type="common">orbiculate cardinalfish</name>
    <dbReference type="NCBI Taxonomy" id="375764"/>
    <lineage>
        <taxon>Eukaryota</taxon>
        <taxon>Metazoa</taxon>
        <taxon>Chordata</taxon>
        <taxon>Craniata</taxon>
        <taxon>Vertebrata</taxon>
        <taxon>Euteleostomi</taxon>
        <taxon>Actinopterygii</taxon>
        <taxon>Neopterygii</taxon>
        <taxon>Teleostei</taxon>
        <taxon>Neoteleostei</taxon>
        <taxon>Acanthomorphata</taxon>
        <taxon>Gobiaria</taxon>
        <taxon>Kurtiformes</taxon>
        <taxon>Apogonoidei</taxon>
        <taxon>Apogonidae</taxon>
        <taxon>Apogoninae</taxon>
        <taxon>Sphaeramia</taxon>
    </lineage>
</organism>
<keyword evidence="4" id="KW-1185">Reference proteome</keyword>
<feature type="domain" description="Peptidase S1" evidence="2">
    <location>
        <begin position="53"/>
        <end position="93"/>
    </location>
</feature>
<dbReference type="GO" id="GO:0004252">
    <property type="term" value="F:serine-type endopeptidase activity"/>
    <property type="evidence" value="ECO:0007669"/>
    <property type="project" value="InterPro"/>
</dbReference>
<dbReference type="InParanoid" id="A0A673C281"/>
<dbReference type="AlphaFoldDB" id="A0A673C281"/>
<dbReference type="Ensembl" id="ENSSORT00005048540.1">
    <property type="protein sequence ID" value="ENSSORP00005047364.1"/>
    <property type="gene ID" value="ENSSORG00005021657.1"/>
</dbReference>
<dbReference type="Pfam" id="PF00089">
    <property type="entry name" value="Trypsin"/>
    <property type="match status" value="1"/>
</dbReference>
<reference evidence="3" key="3">
    <citation type="submission" date="2025-09" db="UniProtKB">
        <authorList>
            <consortium name="Ensembl"/>
        </authorList>
    </citation>
    <scope>IDENTIFICATION</scope>
</reference>
<accession>A0A673C281</accession>
<proteinExistence type="predicted"/>
<evidence type="ECO:0000256" key="1">
    <source>
        <dbReference type="ARBA" id="ARBA00023157"/>
    </source>
</evidence>
<dbReference type="PANTHER" id="PTHR24252:SF7">
    <property type="entry name" value="HYALIN"/>
    <property type="match status" value="1"/>
</dbReference>